<sequence length="120" mass="13795">MLPPLDPEAPKLEPTTSRSWRLHVLPLRPVYLRNLRQNFGASELGPGLVQIQLRWNVATLAFLGGSGRCWCLNKLSIAKNFLFLLFLLKLEGKWVMLLLLPCETKWAWRRNDSTTDEPPN</sequence>
<accession>A0AAD4WJ44</accession>
<gene>
    <name evidence="1" type="ORF">L3X38_011960</name>
</gene>
<organism evidence="1 2">
    <name type="scientific">Prunus dulcis</name>
    <name type="common">Almond</name>
    <name type="synonym">Amygdalus dulcis</name>
    <dbReference type="NCBI Taxonomy" id="3755"/>
    <lineage>
        <taxon>Eukaryota</taxon>
        <taxon>Viridiplantae</taxon>
        <taxon>Streptophyta</taxon>
        <taxon>Embryophyta</taxon>
        <taxon>Tracheophyta</taxon>
        <taxon>Spermatophyta</taxon>
        <taxon>Magnoliopsida</taxon>
        <taxon>eudicotyledons</taxon>
        <taxon>Gunneridae</taxon>
        <taxon>Pentapetalae</taxon>
        <taxon>rosids</taxon>
        <taxon>fabids</taxon>
        <taxon>Rosales</taxon>
        <taxon>Rosaceae</taxon>
        <taxon>Amygdaloideae</taxon>
        <taxon>Amygdaleae</taxon>
        <taxon>Prunus</taxon>
    </lineage>
</organism>
<protein>
    <submittedName>
        <fullName evidence="1">Uncharacterized protein</fullName>
    </submittedName>
</protein>
<dbReference type="Proteomes" id="UP001054821">
    <property type="component" value="Chromosome 2"/>
</dbReference>
<evidence type="ECO:0000313" key="2">
    <source>
        <dbReference type="Proteomes" id="UP001054821"/>
    </source>
</evidence>
<name>A0AAD4WJ44_PRUDU</name>
<comment type="caution">
    <text evidence="1">The sequence shown here is derived from an EMBL/GenBank/DDBJ whole genome shotgun (WGS) entry which is preliminary data.</text>
</comment>
<reference evidence="1 2" key="1">
    <citation type="journal article" date="2022" name="G3 (Bethesda)">
        <title>Whole-genome sequence and methylome profiling of the almond [Prunus dulcis (Mill.) D.A. Webb] cultivar 'Nonpareil'.</title>
        <authorList>
            <person name="D'Amico-Willman K.M."/>
            <person name="Ouma W.Z."/>
            <person name="Meulia T."/>
            <person name="Sideli G.M."/>
            <person name="Gradziel T.M."/>
            <person name="Fresnedo-Ramirez J."/>
        </authorList>
    </citation>
    <scope>NUCLEOTIDE SEQUENCE [LARGE SCALE GENOMIC DNA]</scope>
    <source>
        <strain evidence="1">Clone GOH B32 T37-40</strain>
    </source>
</reference>
<dbReference type="EMBL" id="JAJFAZ020000002">
    <property type="protein sequence ID" value="KAI5344083.1"/>
    <property type="molecule type" value="Genomic_DNA"/>
</dbReference>
<evidence type="ECO:0000313" key="1">
    <source>
        <dbReference type="EMBL" id="KAI5344083.1"/>
    </source>
</evidence>
<proteinExistence type="predicted"/>
<keyword evidence="2" id="KW-1185">Reference proteome</keyword>
<dbReference type="AlphaFoldDB" id="A0AAD4WJ44"/>